<protein>
    <recommendedName>
        <fullName evidence="4">VUT family protein</fullName>
    </recommendedName>
</protein>
<dbReference type="Proteomes" id="UP000630149">
    <property type="component" value="Unassembled WGS sequence"/>
</dbReference>
<reference evidence="2" key="1">
    <citation type="journal article" date="2014" name="Int. J. Syst. Evol. Microbiol.">
        <title>Complete genome sequence of Corynebacterium casei LMG S-19264T (=DSM 44701T), isolated from a smear-ripened cheese.</title>
        <authorList>
            <consortium name="US DOE Joint Genome Institute (JGI-PGF)"/>
            <person name="Walter F."/>
            <person name="Albersmeier A."/>
            <person name="Kalinowski J."/>
            <person name="Ruckert C."/>
        </authorList>
    </citation>
    <scope>NUCLEOTIDE SEQUENCE</scope>
    <source>
        <strain evidence="2">JCM 13919</strain>
    </source>
</reference>
<gene>
    <name evidence="2" type="ORF">GCM10007966_15620</name>
</gene>
<accession>A0A917JWR4</accession>
<dbReference type="AlphaFoldDB" id="A0A917JWR4"/>
<feature type="transmembrane region" description="Helical" evidence="1">
    <location>
        <begin position="75"/>
        <end position="92"/>
    </location>
</feature>
<evidence type="ECO:0000256" key="1">
    <source>
        <dbReference type="SAM" id="Phobius"/>
    </source>
</evidence>
<sequence length="140" mass="15863">MTINSTVISIIKARQRKRGISLKKEFITTVWTRIATSSAFGIIIDVSLFSLVAFYGIVPSEKLASVIIFEDAYKISYEIVLAPVSILLIYLLKVKEKVDIYDELSNLNPFRINTSYNNSANKFAENYVQPKRKNDGTPHL</sequence>
<evidence type="ECO:0000313" key="2">
    <source>
        <dbReference type="EMBL" id="GGI87762.1"/>
    </source>
</evidence>
<organism evidence="2 3">
    <name type="scientific">Legionella impletisoli</name>
    <dbReference type="NCBI Taxonomy" id="343510"/>
    <lineage>
        <taxon>Bacteria</taxon>
        <taxon>Pseudomonadati</taxon>
        <taxon>Pseudomonadota</taxon>
        <taxon>Gammaproteobacteria</taxon>
        <taxon>Legionellales</taxon>
        <taxon>Legionellaceae</taxon>
        <taxon>Legionella</taxon>
    </lineage>
</organism>
<feature type="transmembrane region" description="Helical" evidence="1">
    <location>
        <begin position="30"/>
        <end position="55"/>
    </location>
</feature>
<evidence type="ECO:0000313" key="3">
    <source>
        <dbReference type="Proteomes" id="UP000630149"/>
    </source>
</evidence>
<keyword evidence="3" id="KW-1185">Reference proteome</keyword>
<name>A0A917JWR4_9GAMM</name>
<comment type="caution">
    <text evidence="2">The sequence shown here is derived from an EMBL/GenBank/DDBJ whole genome shotgun (WGS) entry which is preliminary data.</text>
</comment>
<dbReference type="EMBL" id="BMOB01000006">
    <property type="protein sequence ID" value="GGI87762.1"/>
    <property type="molecule type" value="Genomic_DNA"/>
</dbReference>
<keyword evidence="1" id="KW-0472">Membrane</keyword>
<dbReference type="InterPro" id="IPR003744">
    <property type="entry name" value="YhhQ"/>
</dbReference>
<proteinExistence type="predicted"/>
<reference evidence="2" key="2">
    <citation type="submission" date="2020-09" db="EMBL/GenBank/DDBJ databases">
        <authorList>
            <person name="Sun Q."/>
            <person name="Ohkuma M."/>
        </authorList>
    </citation>
    <scope>NUCLEOTIDE SEQUENCE</scope>
    <source>
        <strain evidence="2">JCM 13919</strain>
    </source>
</reference>
<keyword evidence="1" id="KW-0812">Transmembrane</keyword>
<dbReference type="Pfam" id="PF02592">
    <property type="entry name" value="Vut_1"/>
    <property type="match status" value="1"/>
</dbReference>
<keyword evidence="1" id="KW-1133">Transmembrane helix</keyword>
<evidence type="ECO:0008006" key="4">
    <source>
        <dbReference type="Google" id="ProtNLM"/>
    </source>
</evidence>